<dbReference type="InterPro" id="IPR050570">
    <property type="entry name" value="Cell_wall_metabolism_enzyme"/>
</dbReference>
<proteinExistence type="predicted"/>
<accession>A0A9X3WJV9</accession>
<organism evidence="2 3">
    <name type="scientific">Aquibacillus koreensis</name>
    <dbReference type="NCBI Taxonomy" id="279446"/>
    <lineage>
        <taxon>Bacteria</taxon>
        <taxon>Bacillati</taxon>
        <taxon>Bacillota</taxon>
        <taxon>Bacilli</taxon>
        <taxon>Bacillales</taxon>
        <taxon>Bacillaceae</taxon>
        <taxon>Aquibacillus</taxon>
    </lineage>
</organism>
<dbReference type="CDD" id="cd12797">
    <property type="entry name" value="M23_peptidase"/>
    <property type="match status" value="1"/>
</dbReference>
<dbReference type="PANTHER" id="PTHR21666">
    <property type="entry name" value="PEPTIDASE-RELATED"/>
    <property type="match status" value="1"/>
</dbReference>
<protein>
    <submittedName>
        <fullName evidence="2">M23 family metallopeptidase</fullName>
    </submittedName>
</protein>
<dbReference type="EMBL" id="JAMQJZ010000003">
    <property type="protein sequence ID" value="MDC3419958.1"/>
    <property type="molecule type" value="Genomic_DNA"/>
</dbReference>
<gene>
    <name evidence="2" type="ORF">NC661_06190</name>
</gene>
<evidence type="ECO:0000259" key="1">
    <source>
        <dbReference type="Pfam" id="PF01551"/>
    </source>
</evidence>
<dbReference type="PANTHER" id="PTHR21666:SF270">
    <property type="entry name" value="MUREIN HYDROLASE ACTIVATOR ENVC"/>
    <property type="match status" value="1"/>
</dbReference>
<sequence>MGNFVWPTDTRRITSGFRTIDRPTHHGIDIAESGMHPIFASADGQVSRSYLSDSYGECIFIEHLIDGQVYETVYAHMRTGSRLCRVGEQVNQHTQIGVMGDTGDSYGQHLHFEVHKGKWNARKTNAVDPLMYVEKIDKVSRTNKIIATKEEKKTKTLFLPKDALTWTVYKLNKPPVKKDKDNWAGVLKPSKYGGLQYDILATPYQNVVTIQTRDFGKVNIYVGIETGAIVR</sequence>
<dbReference type="Gene3D" id="2.70.70.10">
    <property type="entry name" value="Glucose Permease (Domain IIA)"/>
    <property type="match status" value="1"/>
</dbReference>
<dbReference type="Pfam" id="PF01551">
    <property type="entry name" value="Peptidase_M23"/>
    <property type="match status" value="1"/>
</dbReference>
<dbReference type="AlphaFoldDB" id="A0A9X3WJV9"/>
<dbReference type="InterPro" id="IPR011055">
    <property type="entry name" value="Dup_hybrid_motif"/>
</dbReference>
<dbReference type="InterPro" id="IPR016047">
    <property type="entry name" value="M23ase_b-sheet_dom"/>
</dbReference>
<dbReference type="GO" id="GO:0004222">
    <property type="term" value="F:metalloendopeptidase activity"/>
    <property type="evidence" value="ECO:0007669"/>
    <property type="project" value="TreeGrafter"/>
</dbReference>
<evidence type="ECO:0000313" key="2">
    <source>
        <dbReference type="EMBL" id="MDC3419958.1"/>
    </source>
</evidence>
<comment type="caution">
    <text evidence="2">The sequence shown here is derived from an EMBL/GenBank/DDBJ whole genome shotgun (WGS) entry which is preliminary data.</text>
</comment>
<reference evidence="2" key="1">
    <citation type="submission" date="2022-06" db="EMBL/GenBank/DDBJ databases">
        <title>Aquibacillus sp. a new bacterium isolated from soil saline samples.</title>
        <authorList>
            <person name="Galisteo C."/>
            <person name="De La Haba R."/>
            <person name="Sanchez-Porro C."/>
            <person name="Ventosa A."/>
        </authorList>
    </citation>
    <scope>NUCLEOTIDE SEQUENCE</scope>
    <source>
        <strain evidence="2">JCM 12387</strain>
    </source>
</reference>
<dbReference type="SUPFAM" id="SSF51261">
    <property type="entry name" value="Duplicated hybrid motif"/>
    <property type="match status" value="1"/>
</dbReference>
<feature type="domain" description="M23ase beta-sheet core" evidence="1">
    <location>
        <begin position="24"/>
        <end position="123"/>
    </location>
</feature>
<name>A0A9X3WJV9_9BACI</name>
<keyword evidence="3" id="KW-1185">Reference proteome</keyword>
<evidence type="ECO:0000313" key="3">
    <source>
        <dbReference type="Proteomes" id="UP001145072"/>
    </source>
</evidence>
<dbReference type="Proteomes" id="UP001145072">
    <property type="component" value="Unassembled WGS sequence"/>
</dbReference>